<proteinExistence type="predicted"/>
<dbReference type="EMBL" id="CAWUHD010000029">
    <property type="protein sequence ID" value="CAK7218836.1"/>
    <property type="molecule type" value="Genomic_DNA"/>
</dbReference>
<keyword evidence="1" id="KW-0175">Coiled coil</keyword>
<keyword evidence="3" id="KW-1185">Reference proteome</keyword>
<feature type="coiled-coil region" evidence="1">
    <location>
        <begin position="21"/>
        <end position="88"/>
    </location>
</feature>
<protein>
    <submittedName>
        <fullName evidence="2">Uncharacterized protein</fullName>
    </submittedName>
</protein>
<accession>A0ABP0BH66</accession>
<evidence type="ECO:0000256" key="1">
    <source>
        <dbReference type="SAM" id="Coils"/>
    </source>
</evidence>
<evidence type="ECO:0000313" key="3">
    <source>
        <dbReference type="Proteomes" id="UP001642482"/>
    </source>
</evidence>
<evidence type="ECO:0000313" key="2">
    <source>
        <dbReference type="EMBL" id="CAK7218836.1"/>
    </source>
</evidence>
<reference evidence="2 3" key="1">
    <citation type="submission" date="2024-01" db="EMBL/GenBank/DDBJ databases">
        <authorList>
            <person name="Allen C."/>
            <person name="Tagirdzhanova G."/>
        </authorList>
    </citation>
    <scope>NUCLEOTIDE SEQUENCE [LARGE SCALE GENOMIC DNA]</scope>
</reference>
<gene>
    <name evidence="2" type="ORF">SEUCBS140593_003688</name>
</gene>
<dbReference type="Proteomes" id="UP001642482">
    <property type="component" value="Unassembled WGS sequence"/>
</dbReference>
<comment type="caution">
    <text evidence="2">The sequence shown here is derived from an EMBL/GenBank/DDBJ whole genome shotgun (WGS) entry which is preliminary data.</text>
</comment>
<sequence length="108" mass="12786">MQHWSQNLSGSEMPNTTEKFLEQAQKLEDEINGNIKTAKRRIKKLLKRDLSNETAYGFLGIADKRDRMGKAVSRLKREEAKLETLKMQKQYWKGILRDEKEERDMEDL</sequence>
<organism evidence="2 3">
    <name type="scientific">Sporothrix eucalyptigena</name>
    <dbReference type="NCBI Taxonomy" id="1812306"/>
    <lineage>
        <taxon>Eukaryota</taxon>
        <taxon>Fungi</taxon>
        <taxon>Dikarya</taxon>
        <taxon>Ascomycota</taxon>
        <taxon>Pezizomycotina</taxon>
        <taxon>Sordariomycetes</taxon>
        <taxon>Sordariomycetidae</taxon>
        <taxon>Ophiostomatales</taxon>
        <taxon>Ophiostomataceae</taxon>
        <taxon>Sporothrix</taxon>
    </lineage>
</organism>
<name>A0ABP0BH66_9PEZI</name>